<dbReference type="AlphaFoldDB" id="A0A1H9G3Y0"/>
<keyword evidence="3" id="KW-1185">Reference proteome</keyword>
<sequence>MKEERYPQHIREFLIENNKGKSAREITELLNSAFGTDYTPEGIKGLRARMHLVSGLTGHFEKGHVPANKGKKGYCAPGSEKGWFKKGQMPHNHVPVGTEVMTTDGYLKIKVAEPKQWRFKHIMVWEKHNGKVPEGCMISFKDGNHYNCSIENLMCITRNENAILNHQKLRSESAEQTETAVILAKLKHKIQQKKAKGEQTI</sequence>
<keyword evidence="2" id="KW-0540">Nuclease</keyword>
<dbReference type="EMBL" id="FOFU01000004">
    <property type="protein sequence ID" value="SEQ44799.1"/>
    <property type="molecule type" value="Genomic_DNA"/>
</dbReference>
<accession>A0A1H9G3Y0</accession>
<evidence type="ECO:0000313" key="2">
    <source>
        <dbReference type="EMBL" id="SEQ44799.1"/>
    </source>
</evidence>
<protein>
    <submittedName>
        <fullName evidence="2">HNH endonuclease</fullName>
    </submittedName>
</protein>
<dbReference type="SUPFAM" id="SSF54060">
    <property type="entry name" value="His-Me finger endonucleases"/>
    <property type="match status" value="1"/>
</dbReference>
<feature type="domain" description="HNH nuclease" evidence="1">
    <location>
        <begin position="118"/>
        <end position="162"/>
    </location>
</feature>
<dbReference type="GO" id="GO:0004519">
    <property type="term" value="F:endonuclease activity"/>
    <property type="evidence" value="ECO:0007669"/>
    <property type="project" value="UniProtKB-KW"/>
</dbReference>
<dbReference type="Gene3D" id="3.90.75.20">
    <property type="match status" value="1"/>
</dbReference>
<dbReference type="InterPro" id="IPR003615">
    <property type="entry name" value="HNH_nuc"/>
</dbReference>
<dbReference type="Proteomes" id="UP000182360">
    <property type="component" value="Unassembled WGS sequence"/>
</dbReference>
<keyword evidence="2" id="KW-0378">Hydrolase</keyword>
<reference evidence="2 3" key="1">
    <citation type="submission" date="2016-10" db="EMBL/GenBank/DDBJ databases">
        <authorList>
            <person name="de Groot N.N."/>
        </authorList>
    </citation>
    <scope>NUCLEOTIDE SEQUENCE [LARGE SCALE GENOMIC DNA]</scope>
    <source>
        <strain evidence="2 3">B25</strain>
    </source>
</reference>
<gene>
    <name evidence="2" type="ORF">SAMN04487977_104273</name>
</gene>
<dbReference type="Pfam" id="PF13392">
    <property type="entry name" value="HNH_3"/>
    <property type="match status" value="1"/>
</dbReference>
<organism evidence="2 3">
    <name type="scientific">Treponema bryantii</name>
    <dbReference type="NCBI Taxonomy" id="163"/>
    <lineage>
        <taxon>Bacteria</taxon>
        <taxon>Pseudomonadati</taxon>
        <taxon>Spirochaetota</taxon>
        <taxon>Spirochaetia</taxon>
        <taxon>Spirochaetales</taxon>
        <taxon>Treponemataceae</taxon>
        <taxon>Treponema</taxon>
    </lineage>
</organism>
<name>A0A1H9G3Y0_9SPIR</name>
<proteinExistence type="predicted"/>
<dbReference type="InterPro" id="IPR044925">
    <property type="entry name" value="His-Me_finger_sf"/>
</dbReference>
<keyword evidence="2" id="KW-0255">Endonuclease</keyword>
<dbReference type="OrthoDB" id="6638408at2"/>
<dbReference type="RefSeq" id="WP_074643367.1">
    <property type="nucleotide sequence ID" value="NZ_FOFU01000004.1"/>
</dbReference>
<evidence type="ECO:0000259" key="1">
    <source>
        <dbReference type="Pfam" id="PF13392"/>
    </source>
</evidence>
<evidence type="ECO:0000313" key="3">
    <source>
        <dbReference type="Proteomes" id="UP000182360"/>
    </source>
</evidence>